<dbReference type="Proteomes" id="UP000199013">
    <property type="component" value="Unassembled WGS sequence"/>
</dbReference>
<keyword evidence="3" id="KW-1003">Cell membrane</keyword>
<dbReference type="InterPro" id="IPR000515">
    <property type="entry name" value="MetI-like"/>
</dbReference>
<dbReference type="Gene3D" id="1.10.3720.10">
    <property type="entry name" value="MetI-like"/>
    <property type="match status" value="1"/>
</dbReference>
<evidence type="ECO:0000256" key="7">
    <source>
        <dbReference type="RuleBase" id="RU363032"/>
    </source>
</evidence>
<dbReference type="PANTHER" id="PTHR43163:SF3">
    <property type="entry name" value="PEPTIDE ABC TRANSPORTER PERMEASE PROTEIN"/>
    <property type="match status" value="1"/>
</dbReference>
<keyword evidence="10" id="KW-1185">Reference proteome</keyword>
<evidence type="ECO:0000256" key="3">
    <source>
        <dbReference type="ARBA" id="ARBA00022475"/>
    </source>
</evidence>
<feature type="transmembrane region" description="Helical" evidence="7">
    <location>
        <begin position="242"/>
        <end position="266"/>
    </location>
</feature>
<keyword evidence="6 7" id="KW-0472">Membrane</keyword>
<comment type="similarity">
    <text evidence="7">Belongs to the binding-protein-dependent transport system permease family.</text>
</comment>
<keyword evidence="5 7" id="KW-1133">Transmembrane helix</keyword>
<dbReference type="InterPro" id="IPR035906">
    <property type="entry name" value="MetI-like_sf"/>
</dbReference>
<dbReference type="CDD" id="cd06261">
    <property type="entry name" value="TM_PBP2"/>
    <property type="match status" value="1"/>
</dbReference>
<dbReference type="GO" id="GO:0005886">
    <property type="term" value="C:plasma membrane"/>
    <property type="evidence" value="ECO:0007669"/>
    <property type="project" value="UniProtKB-SubCell"/>
</dbReference>
<dbReference type="EMBL" id="FLUV01002492">
    <property type="protein sequence ID" value="SBW28821.1"/>
    <property type="molecule type" value="Genomic_DNA"/>
</dbReference>
<evidence type="ECO:0000256" key="6">
    <source>
        <dbReference type="ARBA" id="ARBA00023136"/>
    </source>
</evidence>
<evidence type="ECO:0000256" key="5">
    <source>
        <dbReference type="ARBA" id="ARBA00022989"/>
    </source>
</evidence>
<evidence type="ECO:0000256" key="1">
    <source>
        <dbReference type="ARBA" id="ARBA00004651"/>
    </source>
</evidence>
<feature type="domain" description="ABC transmembrane type-1" evidence="8">
    <location>
        <begin position="95"/>
        <end position="304"/>
    </location>
</feature>
<evidence type="ECO:0000313" key="9">
    <source>
        <dbReference type="EMBL" id="SBW28821.1"/>
    </source>
</evidence>
<dbReference type="PROSITE" id="PS50928">
    <property type="entry name" value="ABC_TM1"/>
    <property type="match status" value="1"/>
</dbReference>
<feature type="transmembrane region" description="Helical" evidence="7">
    <location>
        <begin position="134"/>
        <end position="155"/>
    </location>
</feature>
<dbReference type="GO" id="GO:0055085">
    <property type="term" value="P:transmembrane transport"/>
    <property type="evidence" value="ECO:0007669"/>
    <property type="project" value="InterPro"/>
</dbReference>
<comment type="subcellular location">
    <subcellularLocation>
        <location evidence="1 7">Cell membrane</location>
        <topology evidence="1 7">Multi-pass membrane protein</topology>
    </subcellularLocation>
</comment>
<dbReference type="InterPro" id="IPR045621">
    <property type="entry name" value="BPD_transp_1_N"/>
</dbReference>
<feature type="transmembrane region" description="Helical" evidence="7">
    <location>
        <begin position="286"/>
        <end position="307"/>
    </location>
</feature>
<evidence type="ECO:0000259" key="8">
    <source>
        <dbReference type="PROSITE" id="PS50928"/>
    </source>
</evidence>
<protein>
    <submittedName>
        <fullName evidence="9">Binding-protein-dependent transport systems inner membrane component</fullName>
    </submittedName>
</protein>
<feature type="transmembrane region" description="Helical" evidence="7">
    <location>
        <begin position="99"/>
        <end position="122"/>
    </location>
</feature>
<accession>A0A1C3PG60</accession>
<proteinExistence type="inferred from homology"/>
<dbReference type="Pfam" id="PF00528">
    <property type="entry name" value="BPD_transp_1"/>
    <property type="match status" value="1"/>
</dbReference>
<organism evidence="9 10">
    <name type="scientific">Candidatus Protofrankia californiensis</name>
    <dbReference type="NCBI Taxonomy" id="1839754"/>
    <lineage>
        <taxon>Bacteria</taxon>
        <taxon>Bacillati</taxon>
        <taxon>Actinomycetota</taxon>
        <taxon>Actinomycetes</taxon>
        <taxon>Frankiales</taxon>
        <taxon>Frankiaceae</taxon>
        <taxon>Protofrankia</taxon>
    </lineage>
</organism>
<evidence type="ECO:0000313" key="10">
    <source>
        <dbReference type="Proteomes" id="UP000199013"/>
    </source>
</evidence>
<evidence type="ECO:0000256" key="4">
    <source>
        <dbReference type="ARBA" id="ARBA00022692"/>
    </source>
</evidence>
<dbReference type="PANTHER" id="PTHR43163">
    <property type="entry name" value="DIPEPTIDE TRANSPORT SYSTEM PERMEASE PROTEIN DPPB-RELATED"/>
    <property type="match status" value="1"/>
</dbReference>
<reference evidence="10" key="1">
    <citation type="submission" date="2016-02" db="EMBL/GenBank/DDBJ databases">
        <authorList>
            <person name="Wibberg D."/>
        </authorList>
    </citation>
    <scope>NUCLEOTIDE SEQUENCE [LARGE SCALE GENOMIC DNA]</scope>
</reference>
<keyword evidence="2 7" id="KW-0813">Transport</keyword>
<keyword evidence="4 7" id="KW-0812">Transmembrane</keyword>
<dbReference type="SUPFAM" id="SSF161098">
    <property type="entry name" value="MetI-like"/>
    <property type="match status" value="1"/>
</dbReference>
<sequence length="315" mass="31978">MPVLIARRFVAAIVVLAALSVLIFIATDVLPGDAAGILAGTEATQGDREALQTGLGLDRPAPVRYLDWAGAAIRGDLGTGYVGGRDVSAVLGDALPNSLVLTGLALGVAVPVAIALGLLAAARSGGRSDRTVSAATLLAASLPEFVTAALFIWAFGVVLDVLPEVSIVGIGARPWETPEVMVLPATTLAVVATATASRLLRAAALDVGSTPYVQAARLRGVAGVRLAVRHVLPPSLAPTVQVVAVLFSGLIGGAVVIETIFSYPGIGFELAQAVGNRDVPMVQGLSLALCAIALLALLAGDIVATLIDPRSRRRG</sequence>
<evidence type="ECO:0000256" key="2">
    <source>
        <dbReference type="ARBA" id="ARBA00022448"/>
    </source>
</evidence>
<dbReference type="Pfam" id="PF19300">
    <property type="entry name" value="BPD_transp_1_N"/>
    <property type="match status" value="1"/>
</dbReference>
<name>A0A1C3PG60_9ACTN</name>
<dbReference type="AlphaFoldDB" id="A0A1C3PG60"/>
<gene>
    <name evidence="9" type="ORF">FDG2_6044</name>
</gene>
<feature type="transmembrane region" description="Helical" evidence="7">
    <location>
        <begin position="9"/>
        <end position="27"/>
    </location>
</feature>